<comment type="pathway">
    <text evidence="1">Protein modification; protein glycosylation.</text>
</comment>
<dbReference type="Pfam" id="PF00852">
    <property type="entry name" value="Glyco_transf_10"/>
    <property type="match status" value="1"/>
</dbReference>
<keyword evidence="5" id="KW-0472">Membrane</keyword>
<dbReference type="SUPFAM" id="SSF53756">
    <property type="entry name" value="UDP-Glycosyltransferase/glycogen phosphorylase"/>
    <property type="match status" value="1"/>
</dbReference>
<evidence type="ECO:0000313" key="9">
    <source>
        <dbReference type="Proteomes" id="UP000822688"/>
    </source>
</evidence>
<keyword evidence="5" id="KW-1133">Transmembrane helix</keyword>
<dbReference type="EC" id="2.4.1.-" evidence="5"/>
<evidence type="ECO:0000256" key="1">
    <source>
        <dbReference type="ARBA" id="ARBA00004922"/>
    </source>
</evidence>
<feature type="domain" description="Fucosyltransferase C-terminal" evidence="7">
    <location>
        <begin position="482"/>
        <end position="661"/>
    </location>
</feature>
<name>A0A8T0HYL8_CERPU</name>
<keyword evidence="5" id="KW-0333">Golgi apparatus</keyword>
<dbReference type="AlphaFoldDB" id="A0A8T0HYL8"/>
<dbReference type="PANTHER" id="PTHR11929">
    <property type="entry name" value="ALPHA- 1,3 -FUCOSYLTRANSFERASE"/>
    <property type="match status" value="1"/>
</dbReference>
<dbReference type="InterPro" id="IPR055270">
    <property type="entry name" value="Glyco_tran_10_C"/>
</dbReference>
<dbReference type="EMBL" id="CM026425">
    <property type="protein sequence ID" value="KAG0575534.1"/>
    <property type="molecule type" value="Genomic_DNA"/>
</dbReference>
<dbReference type="Proteomes" id="UP000822688">
    <property type="component" value="Chromosome 5"/>
</dbReference>
<protein>
    <recommendedName>
        <fullName evidence="5">Fucosyltransferase</fullName>
        <ecNumber evidence="5">2.4.1.-</ecNumber>
    </recommendedName>
</protein>
<keyword evidence="5" id="KW-0812">Transmembrane</keyword>
<keyword evidence="3 5" id="KW-0328">Glycosyltransferase</keyword>
<dbReference type="FunFam" id="3.40.50.11660:FF:000003">
    <property type="entry name" value="Alpha-(1,4)-fucosyltransferase"/>
    <property type="match status" value="1"/>
</dbReference>
<accession>A0A8T0HYL8</accession>
<evidence type="ECO:0000256" key="4">
    <source>
        <dbReference type="ARBA" id="ARBA00022679"/>
    </source>
</evidence>
<feature type="region of interest" description="Disordered" evidence="6">
    <location>
        <begin position="161"/>
        <end position="190"/>
    </location>
</feature>
<evidence type="ECO:0000259" key="7">
    <source>
        <dbReference type="Pfam" id="PF00852"/>
    </source>
</evidence>
<dbReference type="InterPro" id="IPR038577">
    <property type="entry name" value="GT10-like_C_sf"/>
</dbReference>
<feature type="transmembrane region" description="Helical" evidence="5">
    <location>
        <begin position="21"/>
        <end position="41"/>
    </location>
</feature>
<evidence type="ECO:0000256" key="2">
    <source>
        <dbReference type="ARBA" id="ARBA00008919"/>
    </source>
</evidence>
<keyword evidence="4 5" id="KW-0808">Transferase</keyword>
<dbReference type="Gene3D" id="3.40.50.11660">
    <property type="entry name" value="Glycosyl transferase family 10, C-terminal domain"/>
    <property type="match status" value="1"/>
</dbReference>
<organism evidence="8 9">
    <name type="scientific">Ceratodon purpureus</name>
    <name type="common">Fire moss</name>
    <name type="synonym">Dicranum purpureum</name>
    <dbReference type="NCBI Taxonomy" id="3225"/>
    <lineage>
        <taxon>Eukaryota</taxon>
        <taxon>Viridiplantae</taxon>
        <taxon>Streptophyta</taxon>
        <taxon>Embryophyta</taxon>
        <taxon>Bryophyta</taxon>
        <taxon>Bryophytina</taxon>
        <taxon>Bryopsida</taxon>
        <taxon>Dicranidae</taxon>
        <taxon>Pseudoditrichales</taxon>
        <taxon>Ditrichaceae</taxon>
        <taxon>Ceratodon</taxon>
    </lineage>
</organism>
<dbReference type="InterPro" id="IPR001503">
    <property type="entry name" value="Glyco_trans_10"/>
</dbReference>
<proteinExistence type="inferred from homology"/>
<comment type="subcellular location">
    <subcellularLocation>
        <location evidence="5">Golgi apparatus</location>
        <location evidence="5">Golgi stack membrane</location>
        <topology evidence="5">Single-pass type II membrane protein</topology>
    </subcellularLocation>
</comment>
<evidence type="ECO:0000256" key="6">
    <source>
        <dbReference type="SAM" id="MobiDB-lite"/>
    </source>
</evidence>
<dbReference type="GO" id="GO:0046920">
    <property type="term" value="F:alpha-(1-&gt;3)-fucosyltransferase activity"/>
    <property type="evidence" value="ECO:0007669"/>
    <property type="project" value="TreeGrafter"/>
</dbReference>
<feature type="compositionally biased region" description="Acidic residues" evidence="6">
    <location>
        <begin position="172"/>
        <end position="189"/>
    </location>
</feature>
<reference evidence="8" key="1">
    <citation type="submission" date="2020-06" db="EMBL/GenBank/DDBJ databases">
        <title>WGS assembly of Ceratodon purpureus strain R40.</title>
        <authorList>
            <person name="Carey S.B."/>
            <person name="Jenkins J."/>
            <person name="Shu S."/>
            <person name="Lovell J.T."/>
            <person name="Sreedasyam A."/>
            <person name="Maumus F."/>
            <person name="Tiley G.P."/>
            <person name="Fernandez-Pozo N."/>
            <person name="Barry K."/>
            <person name="Chen C."/>
            <person name="Wang M."/>
            <person name="Lipzen A."/>
            <person name="Daum C."/>
            <person name="Saski C.A."/>
            <person name="Payton A.C."/>
            <person name="Mcbreen J.C."/>
            <person name="Conrad R.E."/>
            <person name="Kollar L.M."/>
            <person name="Olsson S."/>
            <person name="Huttunen S."/>
            <person name="Landis J.B."/>
            <person name="Wickett N.J."/>
            <person name="Johnson M.G."/>
            <person name="Rensing S.A."/>
            <person name="Grimwood J."/>
            <person name="Schmutz J."/>
            <person name="Mcdaniel S.F."/>
        </authorList>
    </citation>
    <scope>NUCLEOTIDE SEQUENCE</scope>
    <source>
        <strain evidence="8">R40</strain>
    </source>
</reference>
<dbReference type="PANTHER" id="PTHR11929:SF194">
    <property type="entry name" value="ALPHA-(1,3)-FUCOSYLTRANSFERASE 10"/>
    <property type="match status" value="1"/>
</dbReference>
<keyword evidence="9" id="KW-1185">Reference proteome</keyword>
<feature type="region of interest" description="Disordered" evidence="6">
    <location>
        <begin position="256"/>
        <end position="308"/>
    </location>
</feature>
<gene>
    <name evidence="8" type="ORF">KC19_5G010500</name>
</gene>
<dbReference type="GO" id="GO:0032580">
    <property type="term" value="C:Golgi cisterna membrane"/>
    <property type="evidence" value="ECO:0007669"/>
    <property type="project" value="UniProtKB-SubCell"/>
</dbReference>
<comment type="caution">
    <text evidence="8">The sequence shown here is derived from an EMBL/GenBank/DDBJ whole genome shotgun (WGS) entry which is preliminary data.</text>
</comment>
<comment type="similarity">
    <text evidence="2 5">Belongs to the glycosyltransferase 10 family.</text>
</comment>
<evidence type="ECO:0000313" key="8">
    <source>
        <dbReference type="EMBL" id="KAG0575533.1"/>
    </source>
</evidence>
<dbReference type="EMBL" id="CM026425">
    <property type="protein sequence ID" value="KAG0575533.1"/>
    <property type="molecule type" value="Genomic_DNA"/>
</dbReference>
<evidence type="ECO:0000256" key="5">
    <source>
        <dbReference type="RuleBase" id="RU003832"/>
    </source>
</evidence>
<evidence type="ECO:0000256" key="3">
    <source>
        <dbReference type="ARBA" id="ARBA00022676"/>
    </source>
</evidence>
<sequence>MMGSTCNAVLKGATKVRFFRCTFVSVCFVFLGSLLATAVFLNERFPGFVSVVTGGKSSIAVAERGWSRKGEGDGQGQQLGQVGDHLGFRDKAFAAAPGMVVVAPRAAARKETKIDPVASRVIVVRTDVRSAPVAPPVVGRKDLGLASVGAWIAGRREVSPARDVNVQSVEPEASEDGKEIEDEEGDQEEGNEHYFQQAISNETQQLAEVELVGQGHRFGRTGNSSFKDKVLEAPPIIVAGAPWVAAREGVRIAPPVAPRPVVGRRDVSPADPDVQVQSALEIAEESDSEDGKRNEDGEGDQEEREKEYRFQQAIQNGTLSVNTRVDYTRWDTRVSCKNFRKMHSHVISSSSRPSLQNSRVDNCEVLRKQHVSVLVKQWTWIPDTLNNLYSCECGLTCLWTNSDALEKNPDAHFYETYSPPDGRRQKGEPWRVYMDLEPGRNRAESQDLFVSYHAKDDLQVTYAGASFHPIRNYYISPLKHDNALVYWSSSRCLYNRQKIASQLLKFLPHHSFGKCLNNVGGPNMELHMYPECTQGSGAGKAWSQNIHCTMSHYKFVLAIENTRTESYVTEKLYYALDAGSVPIYFGAPNVLDFVPPNSIIEGYKFSSMRKLADYVKKVAADPVLYAEFHAWRRCGVMGPYGKTRAVSLDSLPCRLCAAVSKLGGRSA</sequence>